<keyword evidence="6" id="KW-1133">Transmembrane helix</keyword>
<dbReference type="CDD" id="cd00130">
    <property type="entry name" value="PAS"/>
    <property type="match status" value="1"/>
</dbReference>
<dbReference type="NCBIfam" id="TIGR00229">
    <property type="entry name" value="sensory_box"/>
    <property type="match status" value="1"/>
</dbReference>
<feature type="domain" description="PAS" evidence="8">
    <location>
        <begin position="268"/>
        <end position="319"/>
    </location>
</feature>
<dbReference type="Pfam" id="PF20973">
    <property type="entry name" value="VUPS"/>
    <property type="match status" value="1"/>
</dbReference>
<dbReference type="InterPro" id="IPR052162">
    <property type="entry name" value="Sensor_kinase/Photoreceptor"/>
</dbReference>
<evidence type="ECO:0000259" key="7">
    <source>
        <dbReference type="PROSITE" id="PS50109"/>
    </source>
</evidence>
<dbReference type="InterPro" id="IPR003594">
    <property type="entry name" value="HATPase_dom"/>
</dbReference>
<keyword evidence="4" id="KW-0808">Transferase</keyword>
<dbReference type="CDD" id="cd00082">
    <property type="entry name" value="HisKA"/>
    <property type="match status" value="1"/>
</dbReference>
<dbReference type="Proteomes" id="UP000295274">
    <property type="component" value="Unassembled WGS sequence"/>
</dbReference>
<feature type="transmembrane region" description="Helical" evidence="6">
    <location>
        <begin position="6"/>
        <end position="24"/>
    </location>
</feature>
<name>A0A4V6Q004_9FLAO</name>
<sequence>MYVVLSTLILLLIVSTCILLLFNLRNRLGLAPLYILLGGVQYFQINIEYIEPYKILGEFPVFPQSIVLFSAMLFAVLLLYIKEGVVSARTLIIAILISSLFIIGLFEISALQDYFIRNANRTEDINFTLFPNLNFKIFFIGTFLLFFDFVLLTSIYQFLISKIHKEHYFLILFLSLWLVLIFDAFTFHTVLFVGTSKYTASLIGNFIAKTLSAIIFSLILYIYLKYIDKVFETTSFIANQNREVLSILNYKKKYLDLKIEKEISEKKISAQYEKTLTSISDGITTLDSNWCYTYVNKQAGKFLGRTPESLKGKHIWTEFPNVVSLSFYNACINAFKSQEANISVEYFSSYGKWFENRIYPTPDGLTIYFTDITEKKEIEKALVESEAFNKGILSSLTAHIAVIDKTGEVLAVNKAWNDYSVKNGGHNYESSSVGSNYIEVCQKSISEGDQLSQNILDGLRSVLNQETNHFEIEYPCHYKDEKHWFSMHVEPFGTESDKLVISHNNITQLKIAEEKLERTNLKLKEAQRMAKLGNWEYNPVTKEIFFSDEIYQIFELDKNSSQDLYASYKSKCIPKDQDALDKLVSNAIKNETGYTIGYYIKSNKIGQKYIQEVGEIVKDENSNVFLKGTIQDITKDKLISDELTQSNEELLKINTELDRFVYSASHDLRSPLTSLQGLIQVLEMQIDTSAKVDKEPIKLMSQTIDKMDKFIADILDYSLNTRKELTHEKINFEALIKSSWEDLKYMDLDYRPKLTLDINQTVDFLSDPKRVSIILNNLISNAFKYHDKNKTNHFINIFIVVDGEKVVIDIEDNGIGIKEEYVDKIFDMFHRATTLSTGSGMGLYIVKETIEKLKGSIHVESKFEKGTKFSIKIPNS</sequence>
<feature type="transmembrane region" description="Helical" evidence="6">
    <location>
        <begin position="31"/>
        <end position="50"/>
    </location>
</feature>
<dbReference type="SUPFAM" id="SSF55785">
    <property type="entry name" value="PYP-like sensor domain (PAS domain)"/>
    <property type="match status" value="3"/>
</dbReference>
<dbReference type="InterPro" id="IPR000014">
    <property type="entry name" value="PAS"/>
</dbReference>
<protein>
    <recommendedName>
        <fullName evidence="2">histidine kinase</fullName>
        <ecNumber evidence="2">2.7.13.3</ecNumber>
    </recommendedName>
</protein>
<feature type="transmembrane region" description="Helical" evidence="6">
    <location>
        <begin position="93"/>
        <end position="115"/>
    </location>
</feature>
<evidence type="ECO:0000256" key="4">
    <source>
        <dbReference type="ARBA" id="ARBA00022679"/>
    </source>
</evidence>
<dbReference type="InterPro" id="IPR013656">
    <property type="entry name" value="PAS_4"/>
</dbReference>
<dbReference type="RefSeq" id="WP_133672765.1">
    <property type="nucleotide sequence ID" value="NZ_SNZW01000014.1"/>
</dbReference>
<dbReference type="InterPro" id="IPR036890">
    <property type="entry name" value="HATPase_C_sf"/>
</dbReference>
<dbReference type="OrthoDB" id="5401121at2"/>
<dbReference type="SMART" id="SM00091">
    <property type="entry name" value="PAS"/>
    <property type="match status" value="1"/>
</dbReference>
<feature type="transmembrane region" description="Helical" evidence="6">
    <location>
        <begin position="62"/>
        <end position="81"/>
    </location>
</feature>
<dbReference type="PANTHER" id="PTHR43304">
    <property type="entry name" value="PHYTOCHROME-LIKE PROTEIN CPH1"/>
    <property type="match status" value="1"/>
</dbReference>
<feature type="transmembrane region" description="Helical" evidence="6">
    <location>
        <begin position="168"/>
        <end position="194"/>
    </location>
</feature>
<evidence type="ECO:0000313" key="9">
    <source>
        <dbReference type="EMBL" id="TDS15138.1"/>
    </source>
</evidence>
<evidence type="ECO:0000256" key="1">
    <source>
        <dbReference type="ARBA" id="ARBA00000085"/>
    </source>
</evidence>
<dbReference type="Gene3D" id="3.30.450.20">
    <property type="entry name" value="PAS domain"/>
    <property type="match status" value="3"/>
</dbReference>
<keyword evidence="6" id="KW-0812">Transmembrane</keyword>
<gene>
    <name evidence="9" type="ORF">DFQ03_1776</name>
</gene>
<dbReference type="EMBL" id="SNZW01000014">
    <property type="protein sequence ID" value="TDS15138.1"/>
    <property type="molecule type" value="Genomic_DNA"/>
</dbReference>
<dbReference type="Pfam" id="PF02518">
    <property type="entry name" value="HATPase_c"/>
    <property type="match status" value="1"/>
</dbReference>
<dbReference type="InterPro" id="IPR048533">
    <property type="entry name" value="VUPS"/>
</dbReference>
<accession>A0A4V6Q004</accession>
<feature type="domain" description="Histidine kinase" evidence="7">
    <location>
        <begin position="663"/>
        <end position="876"/>
    </location>
</feature>
<dbReference type="Gene3D" id="3.30.565.10">
    <property type="entry name" value="Histidine kinase-like ATPase, C-terminal domain"/>
    <property type="match status" value="1"/>
</dbReference>
<evidence type="ECO:0000256" key="2">
    <source>
        <dbReference type="ARBA" id="ARBA00012438"/>
    </source>
</evidence>
<dbReference type="Gene3D" id="1.10.287.130">
    <property type="match status" value="1"/>
</dbReference>
<feature type="transmembrane region" description="Helical" evidence="6">
    <location>
        <begin position="135"/>
        <end position="156"/>
    </location>
</feature>
<dbReference type="GO" id="GO:0000155">
    <property type="term" value="F:phosphorelay sensor kinase activity"/>
    <property type="evidence" value="ECO:0007669"/>
    <property type="project" value="InterPro"/>
</dbReference>
<keyword evidence="10" id="KW-1185">Reference proteome</keyword>
<dbReference type="InterPro" id="IPR005467">
    <property type="entry name" value="His_kinase_dom"/>
</dbReference>
<keyword evidence="5" id="KW-0418">Kinase</keyword>
<comment type="caution">
    <text evidence="9">The sequence shown here is derived from an EMBL/GenBank/DDBJ whole genome shotgun (WGS) entry which is preliminary data.</text>
</comment>
<evidence type="ECO:0000313" key="10">
    <source>
        <dbReference type="Proteomes" id="UP000295274"/>
    </source>
</evidence>
<dbReference type="Pfam" id="PF00512">
    <property type="entry name" value="HisKA"/>
    <property type="match status" value="1"/>
</dbReference>
<evidence type="ECO:0000259" key="8">
    <source>
        <dbReference type="PROSITE" id="PS50112"/>
    </source>
</evidence>
<dbReference type="InterPro" id="IPR036097">
    <property type="entry name" value="HisK_dim/P_sf"/>
</dbReference>
<comment type="catalytic activity">
    <reaction evidence="1">
        <text>ATP + protein L-histidine = ADP + protein N-phospho-L-histidine.</text>
        <dbReference type="EC" id="2.7.13.3"/>
    </reaction>
</comment>
<dbReference type="PROSITE" id="PS50112">
    <property type="entry name" value="PAS"/>
    <property type="match status" value="1"/>
</dbReference>
<keyword evidence="6" id="KW-0472">Membrane</keyword>
<dbReference type="InterPro" id="IPR035965">
    <property type="entry name" value="PAS-like_dom_sf"/>
</dbReference>
<evidence type="ECO:0000256" key="6">
    <source>
        <dbReference type="SAM" id="Phobius"/>
    </source>
</evidence>
<dbReference type="PRINTS" id="PR00344">
    <property type="entry name" value="BCTRLSENSOR"/>
</dbReference>
<feature type="transmembrane region" description="Helical" evidence="6">
    <location>
        <begin position="206"/>
        <end position="224"/>
    </location>
</feature>
<dbReference type="EC" id="2.7.13.3" evidence="2"/>
<dbReference type="PANTHER" id="PTHR43304:SF1">
    <property type="entry name" value="PAC DOMAIN-CONTAINING PROTEIN"/>
    <property type="match status" value="1"/>
</dbReference>
<proteinExistence type="predicted"/>
<dbReference type="AlphaFoldDB" id="A0A4V6Q004"/>
<dbReference type="SUPFAM" id="SSF47384">
    <property type="entry name" value="Homodimeric domain of signal transducing histidine kinase"/>
    <property type="match status" value="1"/>
</dbReference>
<keyword evidence="3" id="KW-0597">Phosphoprotein</keyword>
<dbReference type="SMART" id="SM00387">
    <property type="entry name" value="HATPase_c"/>
    <property type="match status" value="1"/>
</dbReference>
<evidence type="ECO:0000256" key="5">
    <source>
        <dbReference type="ARBA" id="ARBA00022777"/>
    </source>
</evidence>
<dbReference type="SMART" id="SM00388">
    <property type="entry name" value="HisKA"/>
    <property type="match status" value="1"/>
</dbReference>
<dbReference type="InterPro" id="IPR004358">
    <property type="entry name" value="Sig_transdc_His_kin-like_C"/>
</dbReference>
<organism evidence="9 10">
    <name type="scientific">Maribacter caenipelagi</name>
    <dbReference type="NCBI Taxonomy" id="1447781"/>
    <lineage>
        <taxon>Bacteria</taxon>
        <taxon>Pseudomonadati</taxon>
        <taxon>Bacteroidota</taxon>
        <taxon>Flavobacteriia</taxon>
        <taxon>Flavobacteriales</taxon>
        <taxon>Flavobacteriaceae</taxon>
        <taxon>Maribacter</taxon>
    </lineage>
</organism>
<dbReference type="PROSITE" id="PS50109">
    <property type="entry name" value="HIS_KIN"/>
    <property type="match status" value="1"/>
</dbReference>
<dbReference type="SUPFAM" id="SSF55874">
    <property type="entry name" value="ATPase domain of HSP90 chaperone/DNA topoisomerase II/histidine kinase"/>
    <property type="match status" value="1"/>
</dbReference>
<dbReference type="InterPro" id="IPR003661">
    <property type="entry name" value="HisK_dim/P_dom"/>
</dbReference>
<reference evidence="9 10" key="1">
    <citation type="submission" date="2019-03" db="EMBL/GenBank/DDBJ databases">
        <title>Genomic Encyclopedia of Type Strains, Phase III (KMG-III): the genomes of soil and plant-associated and newly described type strains.</title>
        <authorList>
            <person name="Whitman W."/>
        </authorList>
    </citation>
    <scope>NUCLEOTIDE SEQUENCE [LARGE SCALE GENOMIC DNA]</scope>
    <source>
        <strain evidence="9 10">CECT 8455</strain>
    </source>
</reference>
<evidence type="ECO:0000256" key="3">
    <source>
        <dbReference type="ARBA" id="ARBA00022553"/>
    </source>
</evidence>
<dbReference type="Pfam" id="PF08448">
    <property type="entry name" value="PAS_4"/>
    <property type="match status" value="1"/>
</dbReference>